<sequence>MAENEHALISLYGVDKLYKTAVGDFPALKNVDLQIKSGEFVSVIGKSGSGKTTLLNMVTGIDRPTHGEVWVNETPVHELSENKMARWRGKNLGIVFQFFQLLPMLSVVENIMLPMDFCNTFPKNERKDRALDLLDQMELADHAFKLPSGLSGGQQQRVAIARALANDPPVIIADEPTGNLDSKTAERVFSLFNELVARGKTIIIVTHDNGLSKRATRTALISDGEVSSYMNGNHQGVAA</sequence>
<dbReference type="InterPro" id="IPR003593">
    <property type="entry name" value="AAA+_ATPase"/>
</dbReference>
<keyword evidence="2" id="KW-0547">Nucleotide-binding</keyword>
<keyword evidence="1" id="KW-0813">Transport</keyword>
<dbReference type="InterPro" id="IPR015854">
    <property type="entry name" value="ABC_transpr_LolD-like"/>
</dbReference>
<feature type="domain" description="ABC transporter" evidence="4">
    <location>
        <begin position="12"/>
        <end position="239"/>
    </location>
</feature>
<dbReference type="PANTHER" id="PTHR24220:SF86">
    <property type="entry name" value="ABC TRANSPORTER ABCH.1"/>
    <property type="match status" value="1"/>
</dbReference>
<evidence type="ECO:0000313" key="5">
    <source>
        <dbReference type="EMBL" id="MBC8334473.1"/>
    </source>
</evidence>
<dbReference type="Pfam" id="PF00005">
    <property type="entry name" value="ABC_tran"/>
    <property type="match status" value="1"/>
</dbReference>
<dbReference type="FunFam" id="3.40.50.300:FF:000032">
    <property type="entry name" value="Export ABC transporter ATP-binding protein"/>
    <property type="match status" value="1"/>
</dbReference>
<organism evidence="5 6">
    <name type="scientific">Candidatus Desulfolinea nitratireducens</name>
    <dbReference type="NCBI Taxonomy" id="2841698"/>
    <lineage>
        <taxon>Bacteria</taxon>
        <taxon>Bacillati</taxon>
        <taxon>Chloroflexota</taxon>
        <taxon>Anaerolineae</taxon>
        <taxon>Anaerolineales</taxon>
        <taxon>Anaerolineales incertae sedis</taxon>
        <taxon>Candidatus Desulfolinea</taxon>
    </lineage>
</organism>
<dbReference type="InterPro" id="IPR017911">
    <property type="entry name" value="MacB-like_ATP-bd"/>
</dbReference>
<evidence type="ECO:0000259" key="4">
    <source>
        <dbReference type="PROSITE" id="PS50893"/>
    </source>
</evidence>
<dbReference type="GO" id="GO:0005524">
    <property type="term" value="F:ATP binding"/>
    <property type="evidence" value="ECO:0007669"/>
    <property type="project" value="UniProtKB-KW"/>
</dbReference>
<gene>
    <name evidence="5" type="ORF">H8E29_04350</name>
</gene>
<protein>
    <submittedName>
        <fullName evidence="5">ABC transporter ATP-binding protein</fullName>
    </submittedName>
</protein>
<dbReference type="InterPro" id="IPR003439">
    <property type="entry name" value="ABC_transporter-like_ATP-bd"/>
</dbReference>
<dbReference type="GO" id="GO:0022857">
    <property type="term" value="F:transmembrane transporter activity"/>
    <property type="evidence" value="ECO:0007669"/>
    <property type="project" value="TreeGrafter"/>
</dbReference>
<name>A0A8J6NIF0_9CHLR</name>
<dbReference type="SMART" id="SM00382">
    <property type="entry name" value="AAA"/>
    <property type="match status" value="1"/>
</dbReference>
<dbReference type="Proteomes" id="UP000614469">
    <property type="component" value="Unassembled WGS sequence"/>
</dbReference>
<dbReference type="InterPro" id="IPR027417">
    <property type="entry name" value="P-loop_NTPase"/>
</dbReference>
<reference evidence="5 6" key="1">
    <citation type="submission" date="2020-08" db="EMBL/GenBank/DDBJ databases">
        <title>Bridging the membrane lipid divide: bacteria of the FCB group superphylum have the potential to synthesize archaeal ether lipids.</title>
        <authorList>
            <person name="Villanueva L."/>
            <person name="Von Meijenfeldt F.A.B."/>
            <person name="Westbye A.B."/>
            <person name="Yadav S."/>
            <person name="Hopmans E.C."/>
            <person name="Dutilh B.E."/>
            <person name="Sinninghe Damste J.S."/>
        </authorList>
    </citation>
    <scope>NUCLEOTIDE SEQUENCE [LARGE SCALE GENOMIC DNA]</scope>
    <source>
        <strain evidence="5">NIOZ-UU36</strain>
    </source>
</reference>
<evidence type="ECO:0000256" key="1">
    <source>
        <dbReference type="ARBA" id="ARBA00022448"/>
    </source>
</evidence>
<dbReference type="EMBL" id="JACNJN010000068">
    <property type="protein sequence ID" value="MBC8334473.1"/>
    <property type="molecule type" value="Genomic_DNA"/>
</dbReference>
<dbReference type="SUPFAM" id="SSF52540">
    <property type="entry name" value="P-loop containing nucleoside triphosphate hydrolases"/>
    <property type="match status" value="1"/>
</dbReference>
<dbReference type="GO" id="GO:0005886">
    <property type="term" value="C:plasma membrane"/>
    <property type="evidence" value="ECO:0007669"/>
    <property type="project" value="TreeGrafter"/>
</dbReference>
<dbReference type="PANTHER" id="PTHR24220">
    <property type="entry name" value="IMPORT ATP-BINDING PROTEIN"/>
    <property type="match status" value="1"/>
</dbReference>
<dbReference type="InterPro" id="IPR017871">
    <property type="entry name" value="ABC_transporter-like_CS"/>
</dbReference>
<evidence type="ECO:0000256" key="3">
    <source>
        <dbReference type="ARBA" id="ARBA00022840"/>
    </source>
</evidence>
<dbReference type="GO" id="GO:0016887">
    <property type="term" value="F:ATP hydrolysis activity"/>
    <property type="evidence" value="ECO:0007669"/>
    <property type="project" value="InterPro"/>
</dbReference>
<evidence type="ECO:0000313" key="6">
    <source>
        <dbReference type="Proteomes" id="UP000614469"/>
    </source>
</evidence>
<dbReference type="PROSITE" id="PS50893">
    <property type="entry name" value="ABC_TRANSPORTER_2"/>
    <property type="match status" value="1"/>
</dbReference>
<accession>A0A8J6NIF0</accession>
<evidence type="ECO:0000256" key="2">
    <source>
        <dbReference type="ARBA" id="ARBA00022741"/>
    </source>
</evidence>
<dbReference type="GO" id="GO:0098796">
    <property type="term" value="C:membrane protein complex"/>
    <property type="evidence" value="ECO:0007669"/>
    <property type="project" value="UniProtKB-ARBA"/>
</dbReference>
<keyword evidence="3 5" id="KW-0067">ATP-binding</keyword>
<dbReference type="CDD" id="cd03255">
    <property type="entry name" value="ABC_MJ0796_LolCDE_FtsE"/>
    <property type="match status" value="1"/>
</dbReference>
<proteinExistence type="predicted"/>
<comment type="caution">
    <text evidence="5">The sequence shown here is derived from an EMBL/GenBank/DDBJ whole genome shotgun (WGS) entry which is preliminary data.</text>
</comment>
<dbReference type="PROSITE" id="PS00211">
    <property type="entry name" value="ABC_TRANSPORTER_1"/>
    <property type="match status" value="1"/>
</dbReference>
<dbReference type="AlphaFoldDB" id="A0A8J6NIF0"/>
<dbReference type="Gene3D" id="3.40.50.300">
    <property type="entry name" value="P-loop containing nucleotide triphosphate hydrolases"/>
    <property type="match status" value="1"/>
</dbReference>